<reference evidence="2" key="1">
    <citation type="submission" date="2022-11" db="UniProtKB">
        <authorList>
            <consortium name="WormBaseParasite"/>
        </authorList>
    </citation>
    <scope>IDENTIFICATION</scope>
</reference>
<protein>
    <submittedName>
        <fullName evidence="2">Uncharacterized protein</fullName>
    </submittedName>
</protein>
<name>A0AC34QBF5_9BILA</name>
<organism evidence="1 2">
    <name type="scientific">Panagrolaimus sp. JU765</name>
    <dbReference type="NCBI Taxonomy" id="591449"/>
    <lineage>
        <taxon>Eukaryota</taxon>
        <taxon>Metazoa</taxon>
        <taxon>Ecdysozoa</taxon>
        <taxon>Nematoda</taxon>
        <taxon>Chromadorea</taxon>
        <taxon>Rhabditida</taxon>
        <taxon>Tylenchina</taxon>
        <taxon>Panagrolaimomorpha</taxon>
        <taxon>Panagrolaimoidea</taxon>
        <taxon>Panagrolaimidae</taxon>
        <taxon>Panagrolaimus</taxon>
    </lineage>
</organism>
<proteinExistence type="predicted"/>
<dbReference type="Proteomes" id="UP000887576">
    <property type="component" value="Unplaced"/>
</dbReference>
<sequence>MSRPRGGSASHARSYKITTPRRNPIQKRNPAPPNHIRKRVPIRNFRASTPEPSTSLVSPSPITARDGTVLSKEEIQDRLRKQADKLILRLEDNADKIEKDLPNNVLAYFAQMKDKEEDDVVEIIPTVTIQDEDRSVLPPVIEVEDGEIIDNQRAKTGFTVDDEVVFLEFKRKLDEDVVIIEDTRTIERSKVETMRFQRGMPSTKLKKPVKRLLTTAARIGW</sequence>
<dbReference type="WBParaSite" id="JU765_v2.g1476.t1">
    <property type="protein sequence ID" value="JU765_v2.g1476.t1"/>
    <property type="gene ID" value="JU765_v2.g1476"/>
</dbReference>
<evidence type="ECO:0000313" key="2">
    <source>
        <dbReference type="WBParaSite" id="JU765_v2.g1476.t1"/>
    </source>
</evidence>
<accession>A0AC34QBF5</accession>
<evidence type="ECO:0000313" key="1">
    <source>
        <dbReference type="Proteomes" id="UP000887576"/>
    </source>
</evidence>